<evidence type="ECO:0000256" key="5">
    <source>
        <dbReference type="ARBA" id="ARBA00022679"/>
    </source>
</evidence>
<dbReference type="InterPro" id="IPR005248">
    <property type="entry name" value="NadD/NMNAT"/>
</dbReference>
<keyword evidence="14" id="KW-1185">Reference proteome</keyword>
<dbReference type="Pfam" id="PF01467">
    <property type="entry name" value="CTP_transf_like"/>
    <property type="match status" value="1"/>
</dbReference>
<keyword evidence="4 11" id="KW-0662">Pyridine nucleotide biosynthesis</keyword>
<dbReference type="GO" id="GO:0004515">
    <property type="term" value="F:nicotinate-nucleotide adenylyltransferase activity"/>
    <property type="evidence" value="ECO:0007669"/>
    <property type="project" value="UniProtKB-UniRule"/>
</dbReference>
<dbReference type="NCBIfam" id="NF000839">
    <property type="entry name" value="PRK00071.1-1"/>
    <property type="match status" value="1"/>
</dbReference>
<evidence type="ECO:0000256" key="9">
    <source>
        <dbReference type="ARBA" id="ARBA00023027"/>
    </source>
</evidence>
<dbReference type="OrthoDB" id="5295945at2"/>
<dbReference type="CDD" id="cd02165">
    <property type="entry name" value="NMNAT"/>
    <property type="match status" value="1"/>
</dbReference>
<evidence type="ECO:0000313" key="14">
    <source>
        <dbReference type="Proteomes" id="UP000256561"/>
    </source>
</evidence>
<dbReference type="SUPFAM" id="SSF52374">
    <property type="entry name" value="Nucleotidylyl transferase"/>
    <property type="match status" value="1"/>
</dbReference>
<keyword evidence="9 11" id="KW-0520">NAD</keyword>
<comment type="pathway">
    <text evidence="2 11">Cofactor biosynthesis; NAD(+) biosynthesis; deamido-NAD(+) from nicotinate D-ribonucleotide: step 1/1.</text>
</comment>
<protein>
    <recommendedName>
        <fullName evidence="11">Probable nicotinate-nucleotide adenylyltransferase</fullName>
        <ecNumber evidence="11">2.7.7.18</ecNumber>
    </recommendedName>
    <alternativeName>
        <fullName evidence="11">Deamido-NAD(+) diphosphorylase</fullName>
    </alternativeName>
    <alternativeName>
        <fullName evidence="11">Deamido-NAD(+) pyrophosphorylase</fullName>
    </alternativeName>
    <alternativeName>
        <fullName evidence="11">Nicotinate mononucleotide adenylyltransferase</fullName>
        <shortName evidence="11">NaMN adenylyltransferase</shortName>
    </alternativeName>
</protein>
<comment type="catalytic activity">
    <reaction evidence="10 11">
        <text>nicotinate beta-D-ribonucleotide + ATP + H(+) = deamido-NAD(+) + diphosphate</text>
        <dbReference type="Rhea" id="RHEA:22860"/>
        <dbReference type="ChEBI" id="CHEBI:15378"/>
        <dbReference type="ChEBI" id="CHEBI:30616"/>
        <dbReference type="ChEBI" id="CHEBI:33019"/>
        <dbReference type="ChEBI" id="CHEBI:57502"/>
        <dbReference type="ChEBI" id="CHEBI:58437"/>
        <dbReference type="EC" id="2.7.7.18"/>
    </reaction>
</comment>
<dbReference type="PANTHER" id="PTHR39321:SF3">
    <property type="entry name" value="PHOSPHOPANTETHEINE ADENYLYLTRANSFERASE"/>
    <property type="match status" value="1"/>
</dbReference>
<evidence type="ECO:0000256" key="7">
    <source>
        <dbReference type="ARBA" id="ARBA00022741"/>
    </source>
</evidence>
<proteinExistence type="inferred from homology"/>
<evidence type="ECO:0000259" key="12">
    <source>
        <dbReference type="Pfam" id="PF01467"/>
    </source>
</evidence>
<dbReference type="InterPro" id="IPR004821">
    <property type="entry name" value="Cyt_trans-like"/>
</dbReference>
<evidence type="ECO:0000313" key="13">
    <source>
        <dbReference type="EMBL" id="RDV26123.1"/>
    </source>
</evidence>
<dbReference type="GO" id="GO:0005524">
    <property type="term" value="F:ATP binding"/>
    <property type="evidence" value="ECO:0007669"/>
    <property type="project" value="UniProtKB-KW"/>
</dbReference>
<dbReference type="Gene3D" id="3.40.50.620">
    <property type="entry name" value="HUPs"/>
    <property type="match status" value="1"/>
</dbReference>
<evidence type="ECO:0000256" key="4">
    <source>
        <dbReference type="ARBA" id="ARBA00022642"/>
    </source>
</evidence>
<comment type="function">
    <text evidence="1 11">Catalyzes the reversible adenylation of nicotinate mononucleotide (NaMN) to nicotinic acid adenine dinucleotide (NaAD).</text>
</comment>
<comment type="caution">
    <text evidence="13">The sequence shown here is derived from an EMBL/GenBank/DDBJ whole genome shotgun (WGS) entry which is preliminary data.</text>
</comment>
<reference evidence="14" key="1">
    <citation type="submission" date="2018-08" db="EMBL/GenBank/DDBJ databases">
        <authorList>
            <person name="Zhang J."/>
            <person name="Du Z.-J."/>
        </authorList>
    </citation>
    <scope>NUCLEOTIDE SEQUENCE [LARGE SCALE GENOMIC DNA]</scope>
    <source>
        <strain evidence="14">KCTC 52655</strain>
    </source>
</reference>
<feature type="domain" description="Cytidyltransferase-like" evidence="12">
    <location>
        <begin position="10"/>
        <end position="189"/>
    </location>
</feature>
<evidence type="ECO:0000256" key="8">
    <source>
        <dbReference type="ARBA" id="ARBA00022840"/>
    </source>
</evidence>
<dbReference type="GO" id="GO:0009435">
    <property type="term" value="P:NAD+ biosynthetic process"/>
    <property type="evidence" value="ECO:0007669"/>
    <property type="project" value="UniProtKB-UniRule"/>
</dbReference>
<gene>
    <name evidence="11" type="primary">nadD</name>
    <name evidence="13" type="ORF">DXV75_08590</name>
</gene>
<dbReference type="UniPathway" id="UPA00253">
    <property type="reaction ID" value="UER00332"/>
</dbReference>
<dbReference type="AlphaFoldDB" id="A0A3D8M8Z6"/>
<dbReference type="EMBL" id="QRHA01000005">
    <property type="protein sequence ID" value="RDV26123.1"/>
    <property type="molecule type" value="Genomic_DNA"/>
</dbReference>
<evidence type="ECO:0000256" key="3">
    <source>
        <dbReference type="ARBA" id="ARBA00009014"/>
    </source>
</evidence>
<evidence type="ECO:0000256" key="2">
    <source>
        <dbReference type="ARBA" id="ARBA00005019"/>
    </source>
</evidence>
<dbReference type="EC" id="2.7.7.18" evidence="11"/>
<dbReference type="RefSeq" id="WP_115592993.1">
    <property type="nucleotide sequence ID" value="NZ_QRHA01000005.1"/>
</dbReference>
<keyword evidence="8 11" id="KW-0067">ATP-binding</keyword>
<dbReference type="Proteomes" id="UP000256561">
    <property type="component" value="Unassembled WGS sequence"/>
</dbReference>
<name>A0A3D8M8Z6_9ALTE</name>
<evidence type="ECO:0000256" key="10">
    <source>
        <dbReference type="ARBA" id="ARBA00048721"/>
    </source>
</evidence>
<evidence type="ECO:0000256" key="6">
    <source>
        <dbReference type="ARBA" id="ARBA00022695"/>
    </source>
</evidence>
<accession>A0A3D8M8Z6</accession>
<sequence length="217" mass="24498">MTSPVTPVALLGGTFNPPHLGHIQPALQALQSIGLGKLGLMPCKLPPHKSTNGISEEHRVSMVKLACQADPRLYPELIELTLPEPSYSVKTLRALRDRLDSEQPVCFFMGWDSFISLPSWYEWQQLTQLCHLVILQRKSFHSQPESAVSNLLAEHGTSEPQSLMKSPAGKIYIAQTDDVPVSSSWLRNRATECLTQEWQKWLYPPVLNYIKQHGLYR</sequence>
<dbReference type="PANTHER" id="PTHR39321">
    <property type="entry name" value="NICOTINATE-NUCLEOTIDE ADENYLYLTRANSFERASE-RELATED"/>
    <property type="match status" value="1"/>
</dbReference>
<keyword evidence="5 11" id="KW-0808">Transferase</keyword>
<comment type="similarity">
    <text evidence="3 11">Belongs to the NadD family.</text>
</comment>
<evidence type="ECO:0000256" key="1">
    <source>
        <dbReference type="ARBA" id="ARBA00002324"/>
    </source>
</evidence>
<dbReference type="NCBIfam" id="TIGR00482">
    <property type="entry name" value="nicotinate (nicotinamide) nucleotide adenylyltransferase"/>
    <property type="match status" value="1"/>
</dbReference>
<keyword evidence="6 11" id="KW-0548">Nucleotidyltransferase</keyword>
<evidence type="ECO:0000256" key="11">
    <source>
        <dbReference type="HAMAP-Rule" id="MF_00244"/>
    </source>
</evidence>
<dbReference type="HAMAP" id="MF_00244">
    <property type="entry name" value="NaMN_adenylyltr"/>
    <property type="match status" value="1"/>
</dbReference>
<dbReference type="InterPro" id="IPR014729">
    <property type="entry name" value="Rossmann-like_a/b/a_fold"/>
</dbReference>
<organism evidence="13 14">
    <name type="scientific">Alteromonas aestuariivivens</name>
    <dbReference type="NCBI Taxonomy" id="1938339"/>
    <lineage>
        <taxon>Bacteria</taxon>
        <taxon>Pseudomonadati</taxon>
        <taxon>Pseudomonadota</taxon>
        <taxon>Gammaproteobacteria</taxon>
        <taxon>Alteromonadales</taxon>
        <taxon>Alteromonadaceae</taxon>
        <taxon>Alteromonas/Salinimonas group</taxon>
        <taxon>Alteromonas</taxon>
    </lineage>
</organism>
<keyword evidence="7 11" id="KW-0547">Nucleotide-binding</keyword>